<evidence type="ECO:0000256" key="1">
    <source>
        <dbReference type="SAM" id="MobiDB-lite"/>
    </source>
</evidence>
<dbReference type="AlphaFoldDB" id="A0A1Y1YUL4"/>
<feature type="compositionally biased region" description="Pro residues" evidence="1">
    <location>
        <begin position="72"/>
        <end position="88"/>
    </location>
</feature>
<dbReference type="Proteomes" id="UP000193144">
    <property type="component" value="Unassembled WGS sequence"/>
</dbReference>
<gene>
    <name evidence="2" type="ORF">BCR34DRAFT_592257</name>
</gene>
<feature type="compositionally biased region" description="Pro residues" evidence="1">
    <location>
        <begin position="49"/>
        <end position="59"/>
    </location>
</feature>
<reference evidence="2 3" key="1">
    <citation type="submission" date="2016-07" db="EMBL/GenBank/DDBJ databases">
        <title>Pervasive Adenine N6-methylation of Active Genes in Fungi.</title>
        <authorList>
            <consortium name="DOE Joint Genome Institute"/>
            <person name="Mondo S.J."/>
            <person name="Dannebaum R.O."/>
            <person name="Kuo R.C."/>
            <person name="Labutti K."/>
            <person name="Haridas S."/>
            <person name="Kuo A."/>
            <person name="Salamov A."/>
            <person name="Ahrendt S.R."/>
            <person name="Lipzen A."/>
            <person name="Sullivan W."/>
            <person name="Andreopoulos W.B."/>
            <person name="Clum A."/>
            <person name="Lindquist E."/>
            <person name="Daum C."/>
            <person name="Ramamoorthy G.K."/>
            <person name="Gryganskyi A."/>
            <person name="Culley D."/>
            <person name="Magnuson J.K."/>
            <person name="James T.Y."/>
            <person name="O'Malley M.A."/>
            <person name="Stajich J.E."/>
            <person name="Spatafora J.W."/>
            <person name="Visel A."/>
            <person name="Grigoriev I.V."/>
        </authorList>
    </citation>
    <scope>NUCLEOTIDE SEQUENCE [LARGE SCALE GENOMIC DNA]</scope>
    <source>
        <strain evidence="2 3">CBS 115471</strain>
    </source>
</reference>
<dbReference type="OrthoDB" id="3920656at2759"/>
<comment type="caution">
    <text evidence="2">The sequence shown here is derived from an EMBL/GenBank/DDBJ whole genome shotgun (WGS) entry which is preliminary data.</text>
</comment>
<feature type="region of interest" description="Disordered" evidence="1">
    <location>
        <begin position="1"/>
        <end position="90"/>
    </location>
</feature>
<feature type="compositionally biased region" description="Pro residues" evidence="1">
    <location>
        <begin position="1"/>
        <end position="16"/>
    </location>
</feature>
<dbReference type="EMBL" id="MCFA01000170">
    <property type="protein sequence ID" value="ORY01427.1"/>
    <property type="molecule type" value="Genomic_DNA"/>
</dbReference>
<organism evidence="2 3">
    <name type="scientific">Clohesyomyces aquaticus</name>
    <dbReference type="NCBI Taxonomy" id="1231657"/>
    <lineage>
        <taxon>Eukaryota</taxon>
        <taxon>Fungi</taxon>
        <taxon>Dikarya</taxon>
        <taxon>Ascomycota</taxon>
        <taxon>Pezizomycotina</taxon>
        <taxon>Dothideomycetes</taxon>
        <taxon>Pleosporomycetidae</taxon>
        <taxon>Pleosporales</taxon>
        <taxon>Lindgomycetaceae</taxon>
        <taxon>Clohesyomyces</taxon>
    </lineage>
</organism>
<name>A0A1Y1YUL4_9PLEO</name>
<sequence length="280" mass="31115">MDAPYIPPHPGAPPQPQQAYQAQGHTIPAHPGAPSQPQQAYPVAGHVIPPHPGSPPQPQPHSQFQPTSPQNVIPPHPGVPPTLLPPQDDPYSHIRSLPIFQLSTPADLERLAKAHVQLQKIRQDVAHDYMAPVAYGANGISTKMRTGTISHAVLTRWATPKGFVGKPEDGGEDEGGIIVDVLEHRGKYTWMGNAMHVRLSRDATVLVREKYHIRLKEGKTWVKASRKTCESVKLQLGNKKKGDMVELGMVGRWERWQSVEERTSMLARFEKEYVMPKMPE</sequence>
<evidence type="ECO:0000313" key="2">
    <source>
        <dbReference type="EMBL" id="ORY01427.1"/>
    </source>
</evidence>
<accession>A0A1Y1YUL4</accession>
<proteinExistence type="predicted"/>
<protein>
    <submittedName>
        <fullName evidence="2">Uncharacterized protein</fullName>
    </submittedName>
</protein>
<evidence type="ECO:0000313" key="3">
    <source>
        <dbReference type="Proteomes" id="UP000193144"/>
    </source>
</evidence>
<feature type="compositionally biased region" description="Low complexity" evidence="1">
    <location>
        <begin position="60"/>
        <end position="71"/>
    </location>
</feature>
<keyword evidence="3" id="KW-1185">Reference proteome</keyword>